<dbReference type="PANTHER" id="PTHR10333">
    <property type="entry name" value="INHIBITOR OF GROWTH PROTEIN"/>
    <property type="match status" value="1"/>
</dbReference>
<dbReference type="EMBL" id="FNXT01001224">
    <property type="protein sequence ID" value="SZX75083.1"/>
    <property type="molecule type" value="Genomic_DNA"/>
</dbReference>
<dbReference type="SMART" id="SM01408">
    <property type="entry name" value="ING"/>
    <property type="match status" value="1"/>
</dbReference>
<sequence>MASIISYLENYVESTLGLPSDLSRFLNMIRVLDARTAELMEAIKHTTDALCRMEPAAGSRKGGPDEQEYLGLVASFKRQEALLYQFSEEKVTLAQHALELITNHQRELDATTAQFEEEVAAIPTAAADAYNPFEQPYSAGGGRGKGKGFADQWDSLEPLAAPSLKRIPVGPGAGGGPMGGAGIPPHIPTTKKRVREDQRVMAAAVLAQGDEFGGMGGFGGGGSSNPSSMAAGGDSMYPTLQFAHHERTLGLMDSAQQPQLPGRLLQVSDIKPDLQGRQAEMFWPDDNMWYLIEIHRVNVIDKTATIVYRTGEVEELNLQEIANEGHMSLIEPL</sequence>
<accession>A0A383WCX8</accession>
<dbReference type="Pfam" id="PF12998">
    <property type="entry name" value="ING"/>
    <property type="match status" value="1"/>
</dbReference>
<proteinExistence type="predicted"/>
<dbReference type="GO" id="GO:0006325">
    <property type="term" value="P:chromatin organization"/>
    <property type="evidence" value="ECO:0007669"/>
    <property type="project" value="UniProtKB-KW"/>
</dbReference>
<dbReference type="PANTHER" id="PTHR10333:SF42">
    <property type="entry name" value="INHIBITOR OF GROWTH PROTEIN 5"/>
    <property type="match status" value="1"/>
</dbReference>
<name>A0A383WCX8_TETOB</name>
<evidence type="ECO:0000259" key="2">
    <source>
        <dbReference type="SMART" id="SM01408"/>
    </source>
</evidence>
<dbReference type="InterPro" id="IPR028651">
    <property type="entry name" value="ING_fam"/>
</dbReference>
<organism evidence="4 5">
    <name type="scientific">Tetradesmus obliquus</name>
    <name type="common">Green alga</name>
    <name type="synonym">Acutodesmus obliquus</name>
    <dbReference type="NCBI Taxonomy" id="3088"/>
    <lineage>
        <taxon>Eukaryota</taxon>
        <taxon>Viridiplantae</taxon>
        <taxon>Chlorophyta</taxon>
        <taxon>core chlorophytes</taxon>
        <taxon>Chlorophyceae</taxon>
        <taxon>CS clade</taxon>
        <taxon>Sphaeropleales</taxon>
        <taxon>Scenedesmaceae</taxon>
        <taxon>Tetradesmus</taxon>
    </lineage>
</organism>
<dbReference type="STRING" id="3088.A0A383WCX8"/>
<dbReference type="AlphaFoldDB" id="A0A383WCX8"/>
<feature type="domain" description="Inhibitor of growth protein N-terminal histone-binding" evidence="2">
    <location>
        <begin position="7"/>
        <end position="115"/>
    </location>
</feature>
<keyword evidence="1" id="KW-0156">Chromatin regulator</keyword>
<evidence type="ECO:0000313" key="4">
    <source>
        <dbReference type="EMBL" id="SZX75083.1"/>
    </source>
</evidence>
<evidence type="ECO:0000256" key="1">
    <source>
        <dbReference type="ARBA" id="ARBA00022853"/>
    </source>
</evidence>
<dbReference type="Proteomes" id="UP000256970">
    <property type="component" value="Unassembled WGS sequence"/>
</dbReference>
<evidence type="ECO:0000313" key="5">
    <source>
        <dbReference type="Proteomes" id="UP000256970"/>
    </source>
</evidence>
<keyword evidence="5" id="KW-1185">Reference proteome</keyword>
<reference evidence="4 5" key="1">
    <citation type="submission" date="2016-10" db="EMBL/GenBank/DDBJ databases">
        <authorList>
            <person name="Cai Z."/>
        </authorList>
    </citation>
    <scope>NUCLEOTIDE SEQUENCE [LARGE SCALE GENOMIC DNA]</scope>
</reference>
<dbReference type="InterPro" id="IPR024610">
    <property type="entry name" value="ING_N_histone-binding"/>
</dbReference>
<protein>
    <recommendedName>
        <fullName evidence="2">Inhibitor of growth protein N-terminal histone-binding domain-containing protein</fullName>
    </recommendedName>
</protein>
<dbReference type="EMBL" id="FNXT01001002">
    <property type="protein sequence ID" value="SZX70684.1"/>
    <property type="molecule type" value="Genomic_DNA"/>
</dbReference>
<gene>
    <name evidence="3" type="ORF">BQ4739_LOCUS10874</name>
    <name evidence="4" type="ORF">BQ4739_LOCUS15393</name>
</gene>
<dbReference type="Gene3D" id="6.10.140.1740">
    <property type="match status" value="1"/>
</dbReference>
<evidence type="ECO:0000313" key="3">
    <source>
        <dbReference type="EMBL" id="SZX70684.1"/>
    </source>
</evidence>